<gene>
    <name evidence="10" type="ORF">GJ744_010628</name>
</gene>
<feature type="compositionally biased region" description="Basic and acidic residues" evidence="7">
    <location>
        <begin position="1"/>
        <end position="11"/>
    </location>
</feature>
<dbReference type="SMART" id="SM00490">
    <property type="entry name" value="HELICc"/>
    <property type="match status" value="1"/>
</dbReference>
<organism evidence="10 11">
    <name type="scientific">Endocarpon pusillum</name>
    <dbReference type="NCBI Taxonomy" id="364733"/>
    <lineage>
        <taxon>Eukaryota</taxon>
        <taxon>Fungi</taxon>
        <taxon>Dikarya</taxon>
        <taxon>Ascomycota</taxon>
        <taxon>Pezizomycotina</taxon>
        <taxon>Eurotiomycetes</taxon>
        <taxon>Chaetothyriomycetidae</taxon>
        <taxon>Verrucariales</taxon>
        <taxon>Verrucariaceae</taxon>
        <taxon>Endocarpon</taxon>
    </lineage>
</organism>
<evidence type="ECO:0000259" key="8">
    <source>
        <dbReference type="PROSITE" id="PS51192"/>
    </source>
</evidence>
<protein>
    <recommendedName>
        <fullName evidence="1">RNA helicase</fullName>
        <ecNumber evidence="1">3.6.4.13</ecNumber>
    </recommendedName>
</protein>
<dbReference type="Pfam" id="PF21010">
    <property type="entry name" value="HA2_C"/>
    <property type="match status" value="1"/>
</dbReference>
<feature type="compositionally biased region" description="Low complexity" evidence="7">
    <location>
        <begin position="38"/>
        <end position="47"/>
    </location>
</feature>
<dbReference type="OrthoDB" id="10253254at2759"/>
<name>A0A8H7AUK9_9EURO</name>
<dbReference type="EMBL" id="JAACFV010000007">
    <property type="protein sequence ID" value="KAF7513232.1"/>
    <property type="molecule type" value="Genomic_DNA"/>
</dbReference>
<dbReference type="InterPro" id="IPR002464">
    <property type="entry name" value="DNA/RNA_helicase_DEAH_CS"/>
</dbReference>
<comment type="catalytic activity">
    <reaction evidence="6">
        <text>ATP + H2O = ADP + phosphate + H(+)</text>
        <dbReference type="Rhea" id="RHEA:13065"/>
        <dbReference type="ChEBI" id="CHEBI:15377"/>
        <dbReference type="ChEBI" id="CHEBI:15378"/>
        <dbReference type="ChEBI" id="CHEBI:30616"/>
        <dbReference type="ChEBI" id="CHEBI:43474"/>
        <dbReference type="ChEBI" id="CHEBI:456216"/>
        <dbReference type="EC" id="3.6.4.13"/>
    </reaction>
</comment>
<dbReference type="PROSITE" id="PS51192">
    <property type="entry name" value="HELICASE_ATP_BIND_1"/>
    <property type="match status" value="1"/>
</dbReference>
<dbReference type="PANTHER" id="PTHR18934:SF118">
    <property type="entry name" value="ATP-DEPENDENT RNA HELICASE DHX33"/>
    <property type="match status" value="1"/>
</dbReference>
<feature type="compositionally biased region" description="Polar residues" evidence="7">
    <location>
        <begin position="95"/>
        <end position="109"/>
    </location>
</feature>
<dbReference type="InterPro" id="IPR014001">
    <property type="entry name" value="Helicase_ATP-bd"/>
</dbReference>
<dbReference type="GO" id="GO:0045943">
    <property type="term" value="P:positive regulation of transcription by RNA polymerase I"/>
    <property type="evidence" value="ECO:0007669"/>
    <property type="project" value="TreeGrafter"/>
</dbReference>
<keyword evidence="3" id="KW-0378">Hydrolase</keyword>
<dbReference type="FunFam" id="3.40.50.300:FF:000145">
    <property type="entry name" value="probable ATP-dependent RNA helicase DHX40"/>
    <property type="match status" value="1"/>
</dbReference>
<dbReference type="Gene3D" id="3.40.50.300">
    <property type="entry name" value="P-loop containing nucleotide triphosphate hydrolases"/>
    <property type="match status" value="2"/>
</dbReference>
<evidence type="ECO:0000256" key="7">
    <source>
        <dbReference type="SAM" id="MobiDB-lite"/>
    </source>
</evidence>
<dbReference type="PROSITE" id="PS51194">
    <property type="entry name" value="HELICASE_CTER"/>
    <property type="match status" value="1"/>
</dbReference>
<evidence type="ECO:0000256" key="1">
    <source>
        <dbReference type="ARBA" id="ARBA00012552"/>
    </source>
</evidence>
<evidence type="ECO:0000256" key="5">
    <source>
        <dbReference type="ARBA" id="ARBA00022840"/>
    </source>
</evidence>
<evidence type="ECO:0000259" key="9">
    <source>
        <dbReference type="PROSITE" id="PS51194"/>
    </source>
</evidence>
<reference evidence="10" key="1">
    <citation type="submission" date="2020-02" db="EMBL/GenBank/DDBJ databases">
        <authorList>
            <person name="Palmer J.M."/>
        </authorList>
    </citation>
    <scope>NUCLEOTIDE SEQUENCE</scope>
    <source>
        <strain evidence="10">EPUS1.4</strain>
        <tissue evidence="10">Thallus</tissue>
    </source>
</reference>
<feature type="domain" description="Helicase C-terminal" evidence="9">
    <location>
        <begin position="447"/>
        <end position="628"/>
    </location>
</feature>
<evidence type="ECO:0000313" key="11">
    <source>
        <dbReference type="Proteomes" id="UP000606974"/>
    </source>
</evidence>
<feature type="region of interest" description="Disordered" evidence="7">
    <location>
        <begin position="364"/>
        <end position="417"/>
    </location>
</feature>
<keyword evidence="2" id="KW-0547">Nucleotide-binding</keyword>
<keyword evidence="11" id="KW-1185">Reference proteome</keyword>
<dbReference type="InterPro" id="IPR001650">
    <property type="entry name" value="Helicase_C-like"/>
</dbReference>
<sequence length="894" mass="98128">MPERVHKKFVDGDDGDENVSINSKEGLSVMHRQHLSSKKLPQSSPKSQDARKRSASEAFQRNGHEGNSLPKPRTSSSGTHKEPKVVSFSDDDAETNVNGSNTQTTSPSLRSDHDRRGQLRLRAQELRSIRKALPIAPHANEIREKLRNHDVMLLVGETGSGKSTQVPQFLINEKWCQAHTVSIPTVPDESRPSSKTKSVTSTKVKVGGCIAITQPRRLAAISLASRVAAELGTPLGSSSPSSQVGYSVRFDTSVSPCTRIKFLTEGMLLQEMLRDPYLREYSAVIVDEVHERGMNVDLVLGFLKRMVTEKGSLDGRGGIGLKVVVMSATADMEGIENYFSQPSAVYENGNVNGDAVISKSVNGHHEKGTAEGHNESDSEDSWSGLSSPSPEPEDVPQSMNSRSIATKGGKAHPRKSLTTACHIKGRQYPVKVIYTPAPVPDILDSALHTILHIHTHEPLPGDVLVFLTGQETVENLASLCQEANLSLAQDPRTRSTVPKMLILPLFAALPQHAQQRVFDKTPPRTRKIILSTNIAETSLTVPGIRYVIDSGKCKKKQFRSRLGLDSLLVKPISKSAANQRKGRAGREAAGTCYRLYTEKDYLMLDQDNDPEILRCDLSQLVLTLKARHVDDVINFPLLTPPPREALERALLHLLQLQTLDPQSGHITPLGLSIATLPLSASLGRVLLASVEPQFNCLAEAIDIISALSVENIFLATTTEEKKEAAESARRELYRREGDHLTLLAAVQAYACENSDRKAWCAKRFISHRAMQAVMDVRKQLLALSSSSRTLTTTTTTPNNMAAGDRVSDATSDLPTRLLRALLTGFLSNTARLMPDGSYRTLTGNQTVAIHPSSVLFGRRCEAIVYHEFVFTQRSYARSVSALQMDWLGEMWGVN</sequence>
<dbReference type="SMART" id="SM00487">
    <property type="entry name" value="DEXDc"/>
    <property type="match status" value="1"/>
</dbReference>
<comment type="caution">
    <text evidence="10">The sequence shown here is derived from an EMBL/GenBank/DDBJ whole genome shotgun (WGS) entry which is preliminary data.</text>
</comment>
<dbReference type="GO" id="GO:0005730">
    <property type="term" value="C:nucleolus"/>
    <property type="evidence" value="ECO:0007669"/>
    <property type="project" value="TreeGrafter"/>
</dbReference>
<dbReference type="GO" id="GO:1990904">
    <property type="term" value="C:ribonucleoprotein complex"/>
    <property type="evidence" value="ECO:0007669"/>
    <property type="project" value="UniProtKB-ARBA"/>
</dbReference>
<dbReference type="Pfam" id="PF00271">
    <property type="entry name" value="Helicase_C"/>
    <property type="match status" value="1"/>
</dbReference>
<dbReference type="InterPro" id="IPR011709">
    <property type="entry name" value="DEAD-box_helicase_OB_fold"/>
</dbReference>
<dbReference type="Proteomes" id="UP000606974">
    <property type="component" value="Unassembled WGS sequence"/>
</dbReference>
<dbReference type="CDD" id="cd18791">
    <property type="entry name" value="SF2_C_RHA"/>
    <property type="match status" value="1"/>
</dbReference>
<dbReference type="GO" id="GO:0016787">
    <property type="term" value="F:hydrolase activity"/>
    <property type="evidence" value="ECO:0007669"/>
    <property type="project" value="UniProtKB-KW"/>
</dbReference>
<feature type="domain" description="Helicase ATP-binding" evidence="8">
    <location>
        <begin position="143"/>
        <end position="348"/>
    </location>
</feature>
<dbReference type="GO" id="GO:0003724">
    <property type="term" value="F:RNA helicase activity"/>
    <property type="evidence" value="ECO:0007669"/>
    <property type="project" value="UniProtKB-EC"/>
</dbReference>
<keyword evidence="5" id="KW-0067">ATP-binding</keyword>
<keyword evidence="4" id="KW-0347">Helicase</keyword>
<accession>A0A8H7AUK9</accession>
<proteinExistence type="predicted"/>
<dbReference type="PROSITE" id="PS00690">
    <property type="entry name" value="DEAH_ATP_HELICASE"/>
    <property type="match status" value="1"/>
</dbReference>
<dbReference type="SMART" id="SM00847">
    <property type="entry name" value="HA2"/>
    <property type="match status" value="1"/>
</dbReference>
<dbReference type="CDD" id="cd17917">
    <property type="entry name" value="DEXHc_RHA-like"/>
    <property type="match status" value="1"/>
</dbReference>
<dbReference type="AlphaFoldDB" id="A0A8H7AUK9"/>
<dbReference type="EC" id="3.6.4.13" evidence="1"/>
<dbReference type="GO" id="GO:0003725">
    <property type="term" value="F:double-stranded RNA binding"/>
    <property type="evidence" value="ECO:0007669"/>
    <property type="project" value="TreeGrafter"/>
</dbReference>
<dbReference type="SUPFAM" id="SSF52540">
    <property type="entry name" value="P-loop containing nucleoside triphosphate hydrolases"/>
    <property type="match status" value="1"/>
</dbReference>
<dbReference type="PANTHER" id="PTHR18934">
    <property type="entry name" value="ATP-DEPENDENT RNA HELICASE"/>
    <property type="match status" value="1"/>
</dbReference>
<feature type="compositionally biased region" description="Basic and acidic residues" evidence="7">
    <location>
        <begin position="364"/>
        <end position="376"/>
    </location>
</feature>
<evidence type="ECO:0000313" key="10">
    <source>
        <dbReference type="EMBL" id="KAF7513232.1"/>
    </source>
</evidence>
<evidence type="ECO:0000256" key="6">
    <source>
        <dbReference type="ARBA" id="ARBA00047984"/>
    </source>
</evidence>
<evidence type="ECO:0000256" key="3">
    <source>
        <dbReference type="ARBA" id="ARBA00022801"/>
    </source>
</evidence>
<feature type="region of interest" description="Disordered" evidence="7">
    <location>
        <begin position="1"/>
        <end position="116"/>
    </location>
</feature>
<dbReference type="GO" id="GO:0005524">
    <property type="term" value="F:ATP binding"/>
    <property type="evidence" value="ECO:0007669"/>
    <property type="project" value="UniProtKB-KW"/>
</dbReference>
<evidence type="ECO:0000256" key="2">
    <source>
        <dbReference type="ARBA" id="ARBA00022741"/>
    </source>
</evidence>
<dbReference type="Pfam" id="PF07717">
    <property type="entry name" value="OB_NTP_bind"/>
    <property type="match status" value="1"/>
</dbReference>
<evidence type="ECO:0000256" key="4">
    <source>
        <dbReference type="ARBA" id="ARBA00022806"/>
    </source>
</evidence>
<dbReference type="InterPro" id="IPR027417">
    <property type="entry name" value="P-loop_NTPase"/>
</dbReference>
<dbReference type="InterPro" id="IPR007502">
    <property type="entry name" value="Helicase-assoc_dom"/>
</dbReference>
<dbReference type="Gene3D" id="1.20.120.1080">
    <property type="match status" value="1"/>
</dbReference>